<dbReference type="HOGENOM" id="CLU_189901_0_0_11"/>
<name>D5PHD8_9MYCO</name>
<evidence type="ECO:0000313" key="1">
    <source>
        <dbReference type="EMBL" id="EFG74514.1"/>
    </source>
</evidence>
<evidence type="ECO:0000313" key="2">
    <source>
        <dbReference type="Proteomes" id="UP000003653"/>
    </source>
</evidence>
<organism evidence="1 2">
    <name type="scientific">Mycobacterium parascrofulaceum ATCC BAA-614</name>
    <dbReference type="NCBI Taxonomy" id="525368"/>
    <lineage>
        <taxon>Bacteria</taxon>
        <taxon>Bacillati</taxon>
        <taxon>Actinomycetota</taxon>
        <taxon>Actinomycetes</taxon>
        <taxon>Mycobacteriales</taxon>
        <taxon>Mycobacteriaceae</taxon>
        <taxon>Mycobacterium</taxon>
        <taxon>Mycobacterium simiae complex</taxon>
    </lineage>
</organism>
<protein>
    <submittedName>
        <fullName evidence="1">Uncharacterized protein</fullName>
    </submittedName>
</protein>
<dbReference type="Proteomes" id="UP000003653">
    <property type="component" value="Unassembled WGS sequence"/>
</dbReference>
<comment type="caution">
    <text evidence="1">The sequence shown here is derived from an EMBL/GenBank/DDBJ whole genome shotgun (WGS) entry which is preliminary data.</text>
</comment>
<keyword evidence="2" id="KW-1185">Reference proteome</keyword>
<gene>
    <name evidence="1" type="ORF">HMPREF0591_5582</name>
</gene>
<reference evidence="1 2" key="1">
    <citation type="submission" date="2010-04" db="EMBL/GenBank/DDBJ databases">
        <authorList>
            <person name="Muzny D."/>
            <person name="Qin X."/>
            <person name="Deng J."/>
            <person name="Jiang H."/>
            <person name="Liu Y."/>
            <person name="Qu J."/>
            <person name="Song X.-Z."/>
            <person name="Zhang L."/>
            <person name="Thornton R."/>
            <person name="Coyle M."/>
            <person name="Francisco L."/>
            <person name="Jackson L."/>
            <person name="Javaid M."/>
            <person name="Korchina V."/>
            <person name="Kovar C."/>
            <person name="Mata R."/>
            <person name="Mathew T."/>
            <person name="Ngo R."/>
            <person name="Nguyen L."/>
            <person name="Nguyen N."/>
            <person name="Okwuonu G."/>
            <person name="Ongeri F."/>
            <person name="Pham C."/>
            <person name="Simmons D."/>
            <person name="Wilczek-Boney K."/>
            <person name="Hale W."/>
            <person name="Jakkamsetti A."/>
            <person name="Pham P."/>
            <person name="Ruth R."/>
            <person name="San Lucas F."/>
            <person name="Warren J."/>
            <person name="Zhang J."/>
            <person name="Zhao Z."/>
            <person name="Zhou C."/>
            <person name="Zhu D."/>
            <person name="Lee S."/>
            <person name="Bess C."/>
            <person name="Blankenburg K."/>
            <person name="Forbes L."/>
            <person name="Fu Q."/>
            <person name="Gubbala S."/>
            <person name="Hirani K."/>
            <person name="Jayaseelan J.C."/>
            <person name="Lara F."/>
            <person name="Munidasa M."/>
            <person name="Palculict T."/>
            <person name="Patil S."/>
            <person name="Pu L.-L."/>
            <person name="Saada N."/>
            <person name="Tang L."/>
            <person name="Weissenberger G."/>
            <person name="Zhu Y."/>
            <person name="Hemphill L."/>
            <person name="Shang Y."/>
            <person name="Youmans B."/>
            <person name="Ayvaz T."/>
            <person name="Ross M."/>
            <person name="Santibanez J."/>
            <person name="Aqrawi P."/>
            <person name="Gross S."/>
            <person name="Joshi V."/>
            <person name="Fowler G."/>
            <person name="Nazareth L."/>
            <person name="Reid J."/>
            <person name="Worley K."/>
            <person name="Petrosino J."/>
            <person name="Highlander S."/>
            <person name="Gibbs R."/>
        </authorList>
    </citation>
    <scope>NUCLEOTIDE SEQUENCE [LARGE SCALE GENOMIC DNA]</scope>
    <source>
        <strain evidence="1 2">ATCC BAA-614</strain>
    </source>
</reference>
<accession>D5PHD8</accession>
<proteinExistence type="predicted"/>
<dbReference type="AlphaFoldDB" id="D5PHD8"/>
<sequence length="88" mass="9734">MLVARPIVTYRQPFGRNTMFVIRLANGEEVQGGDSDGLEINQETGVLTVSRVDGFEEITTHYSPMAWLSVTHRKKGTGVRPSLISSAR</sequence>
<dbReference type="eggNOG" id="ENOG5031PBI">
    <property type="taxonomic scope" value="Bacteria"/>
</dbReference>
<dbReference type="EMBL" id="ADNV01000357">
    <property type="protein sequence ID" value="EFG74514.1"/>
    <property type="molecule type" value="Genomic_DNA"/>
</dbReference>